<dbReference type="PANTHER" id="PTHR24198">
    <property type="entry name" value="ANKYRIN REPEAT AND PROTEIN KINASE DOMAIN-CONTAINING PROTEIN"/>
    <property type="match status" value="1"/>
</dbReference>
<dbReference type="InterPro" id="IPR036770">
    <property type="entry name" value="Ankyrin_rpt-contain_sf"/>
</dbReference>
<dbReference type="Proteomes" id="UP000678499">
    <property type="component" value="Unassembled WGS sequence"/>
</dbReference>
<proteinExistence type="predicted"/>
<dbReference type="EMBL" id="CAJPEX010004519">
    <property type="protein sequence ID" value="CAG0923071.1"/>
    <property type="molecule type" value="Genomic_DNA"/>
</dbReference>
<dbReference type="SUPFAM" id="SSF48403">
    <property type="entry name" value="Ankyrin repeat"/>
    <property type="match status" value="1"/>
</dbReference>
<evidence type="ECO:0000256" key="2">
    <source>
        <dbReference type="ARBA" id="ARBA00023043"/>
    </source>
</evidence>
<dbReference type="Pfam" id="PF12796">
    <property type="entry name" value="Ank_2"/>
    <property type="match status" value="2"/>
</dbReference>
<keyword evidence="6" id="KW-1185">Reference proteome</keyword>
<feature type="repeat" description="ANK" evidence="3">
    <location>
        <begin position="132"/>
        <end position="164"/>
    </location>
</feature>
<protein>
    <recommendedName>
        <fullName evidence="4">SAM domain-containing protein</fullName>
    </recommendedName>
</protein>
<feature type="repeat" description="ANK" evidence="3">
    <location>
        <begin position="98"/>
        <end position="130"/>
    </location>
</feature>
<dbReference type="PANTHER" id="PTHR24198:SF165">
    <property type="entry name" value="ANKYRIN REPEAT-CONTAINING PROTEIN-RELATED"/>
    <property type="match status" value="1"/>
</dbReference>
<dbReference type="AlphaFoldDB" id="A0A7R9BYR7"/>
<dbReference type="InterPro" id="IPR013761">
    <property type="entry name" value="SAM/pointed_sf"/>
</dbReference>
<reference evidence="5" key="1">
    <citation type="submission" date="2020-11" db="EMBL/GenBank/DDBJ databases">
        <authorList>
            <person name="Tran Van P."/>
        </authorList>
    </citation>
    <scope>NUCLEOTIDE SEQUENCE</scope>
</reference>
<gene>
    <name evidence="5" type="ORF">NMOB1V02_LOCUS10537</name>
</gene>
<dbReference type="SMART" id="SM00248">
    <property type="entry name" value="ANK"/>
    <property type="match status" value="5"/>
</dbReference>
<dbReference type="Pfam" id="PF00536">
    <property type="entry name" value="SAM_1"/>
    <property type="match status" value="1"/>
</dbReference>
<name>A0A7R9BYR7_9CRUS</name>
<dbReference type="SMART" id="SM00454">
    <property type="entry name" value="SAM"/>
    <property type="match status" value="1"/>
</dbReference>
<dbReference type="InterPro" id="IPR002110">
    <property type="entry name" value="Ankyrin_rpt"/>
</dbReference>
<dbReference type="PROSITE" id="PS50088">
    <property type="entry name" value="ANK_REPEAT"/>
    <property type="match status" value="2"/>
</dbReference>
<dbReference type="Gene3D" id="1.10.150.50">
    <property type="entry name" value="Transcription Factor, Ets-1"/>
    <property type="match status" value="1"/>
</dbReference>
<sequence>MSNNTANTSPSAINWFTMLEKWEGLDVVDLPDMDIFAAASTGAVNKVLELLRRDNSLATKRNRGGWTALMYASHSNHVKIMETLVQAAPICVNMLDLSRRSALTLASMWGHDDAVRLLLTWGAELETKDEILDYSPLHHAVVMGHLSTVETLLSHGADPSPRERFSRSTPLMSAAFSGQEQMSVFLLSHMTLEDIRAVNIDGDTAYDLACKNMHIDLAEIIQQFSSGDIGSYFPILPTCIRNRPELSDASSNSSVFVDDEEHPDIFHWEHASSGANVIPSTTSTGIFAPDEELERTSGKSRKMSLRSFLAENGMSQYLNLFREQEIDLGVFLTMSDEDLKSIGITKLGARKRMTSAIARWHSCAFPKFVRKHGITALEMAYADKLQAENDELRIKLAGRIHQVETMQKQLLGLKMAANRVFYELQRTVDPKMMSKCALEFLMDLKVRTDHAN</sequence>
<keyword evidence="2 3" id="KW-0040">ANK repeat</keyword>
<dbReference type="PROSITE" id="PS50105">
    <property type="entry name" value="SAM_DOMAIN"/>
    <property type="match status" value="1"/>
</dbReference>
<dbReference type="OrthoDB" id="6338611at2759"/>
<evidence type="ECO:0000256" key="3">
    <source>
        <dbReference type="PROSITE-ProRule" id="PRU00023"/>
    </source>
</evidence>
<dbReference type="InterPro" id="IPR001660">
    <property type="entry name" value="SAM"/>
</dbReference>
<evidence type="ECO:0000259" key="4">
    <source>
        <dbReference type="PROSITE" id="PS50105"/>
    </source>
</evidence>
<keyword evidence="1" id="KW-0677">Repeat</keyword>
<dbReference type="SUPFAM" id="SSF47769">
    <property type="entry name" value="SAM/Pointed domain"/>
    <property type="match status" value="1"/>
</dbReference>
<dbReference type="EMBL" id="OA886556">
    <property type="protein sequence ID" value="CAD7282919.1"/>
    <property type="molecule type" value="Genomic_DNA"/>
</dbReference>
<accession>A0A7R9BYR7</accession>
<feature type="domain" description="SAM" evidence="4">
    <location>
        <begin position="304"/>
        <end position="357"/>
    </location>
</feature>
<evidence type="ECO:0000256" key="1">
    <source>
        <dbReference type="ARBA" id="ARBA00022737"/>
    </source>
</evidence>
<evidence type="ECO:0000313" key="5">
    <source>
        <dbReference type="EMBL" id="CAD7282919.1"/>
    </source>
</evidence>
<organism evidence="5">
    <name type="scientific">Notodromas monacha</name>
    <dbReference type="NCBI Taxonomy" id="399045"/>
    <lineage>
        <taxon>Eukaryota</taxon>
        <taxon>Metazoa</taxon>
        <taxon>Ecdysozoa</taxon>
        <taxon>Arthropoda</taxon>
        <taxon>Crustacea</taxon>
        <taxon>Oligostraca</taxon>
        <taxon>Ostracoda</taxon>
        <taxon>Podocopa</taxon>
        <taxon>Podocopida</taxon>
        <taxon>Cypridocopina</taxon>
        <taxon>Cypridoidea</taxon>
        <taxon>Cyprididae</taxon>
        <taxon>Notodromas</taxon>
    </lineage>
</organism>
<dbReference type="PROSITE" id="PS50297">
    <property type="entry name" value="ANK_REP_REGION"/>
    <property type="match status" value="2"/>
</dbReference>
<dbReference type="Gene3D" id="1.25.40.20">
    <property type="entry name" value="Ankyrin repeat-containing domain"/>
    <property type="match status" value="1"/>
</dbReference>
<evidence type="ECO:0000313" key="6">
    <source>
        <dbReference type="Proteomes" id="UP000678499"/>
    </source>
</evidence>